<protein>
    <submittedName>
        <fullName evidence="1">Uncharacterized protein</fullName>
    </submittedName>
</protein>
<dbReference type="RefSeq" id="WP_107581989.1">
    <property type="nucleotide sequence ID" value="NZ_JAERMS010000039.1"/>
</dbReference>
<comment type="caution">
    <text evidence="1">The sequence shown here is derived from an EMBL/GenBank/DDBJ whole genome shotgun (WGS) entry which is preliminary data.</text>
</comment>
<evidence type="ECO:0000313" key="1">
    <source>
        <dbReference type="EMBL" id="MBO1364136.1"/>
    </source>
</evidence>
<keyword evidence="2" id="KW-1185">Reference proteome</keyword>
<accession>A0ABS3M7F5</accession>
<dbReference type="Proteomes" id="UP000664265">
    <property type="component" value="Unassembled WGS sequence"/>
</dbReference>
<sequence length="298" mass="35093">MTLYDFFQEKILPWFKGDYQEFSSKIVDGYSLYVATWDKEPRQAMITTNALALLQLIFDRHSESTGNKEADLLSSQVSRWYVNGFTSAYNYCRRYDLDHPFEHTNFAQWSVKLNSSDDLERGEWDLDMFRRYTINLGRREGTLFYVAEKESCNGQMVMEHKDQPKEKANKLSPIVPKAEDDYHFPDGLLEELYKRFNGEIFKDLTSADEFKSIITRKLHTSHLAACSQKKMLMYKILHDLSLLLPEDIRATWLKDIAKECGYKVENINKKYKGSDSVTEAYHKKMEQIGHIFRKYSRT</sequence>
<organism evidence="1 2">
    <name type="scientific">Prevotella illustrans</name>
    <dbReference type="NCBI Taxonomy" id="2800387"/>
    <lineage>
        <taxon>Bacteria</taxon>
        <taxon>Pseudomonadati</taxon>
        <taxon>Bacteroidota</taxon>
        <taxon>Bacteroidia</taxon>
        <taxon>Bacteroidales</taxon>
        <taxon>Prevotellaceae</taxon>
        <taxon>Prevotella</taxon>
    </lineage>
</organism>
<evidence type="ECO:0000313" key="2">
    <source>
        <dbReference type="Proteomes" id="UP000664265"/>
    </source>
</evidence>
<proteinExistence type="predicted"/>
<dbReference type="EMBL" id="JAERMS010000039">
    <property type="protein sequence ID" value="MBO1364136.1"/>
    <property type="molecule type" value="Genomic_DNA"/>
</dbReference>
<gene>
    <name evidence="1" type="ORF">JHU38_10215</name>
</gene>
<reference evidence="1 2" key="1">
    <citation type="submission" date="2021-01" db="EMBL/GenBank/DDBJ databases">
        <title>Prevotella A2931 sp. nov.</title>
        <authorList>
            <person name="Buhl M."/>
            <person name="Oberhettinger P."/>
        </authorList>
    </citation>
    <scope>NUCLEOTIDE SEQUENCE [LARGE SCALE GENOMIC DNA]</scope>
    <source>
        <strain evidence="1 2">A2931</strain>
    </source>
</reference>
<name>A0ABS3M7F5_9BACT</name>